<dbReference type="GO" id="GO:0030497">
    <property type="term" value="P:fatty acid elongation"/>
    <property type="evidence" value="ECO:0007669"/>
    <property type="project" value="TreeGrafter"/>
</dbReference>
<dbReference type="InterPro" id="IPR036291">
    <property type="entry name" value="NAD(P)-bd_dom_sf"/>
</dbReference>
<sequence length="251" mass="26706">MQRPLEGQWAIVTGATSGIGRATALRLAKLGANVAIHYHSQPDAAQGLVAEIESLGCESQCAGGDFRHRDDVFRTIQQLTEMHPLDILVNNAGTLIHRYPMAEMPMEHWDDTLALNLSSIFWAVRAALPFLRDEGRIVNVTSIAAQTGGGPGALAYAAAKGGVISLTRGLAKELAGRGIRVNAIAPGTIATPFHDQHTAPQTLQEVAGRIPLKRLGTADECAHVIAFLVSHESSYVTGEVLTVHGGQGLVW</sequence>
<evidence type="ECO:0000259" key="3">
    <source>
        <dbReference type="SMART" id="SM00822"/>
    </source>
</evidence>
<dbReference type="PROSITE" id="PS00061">
    <property type="entry name" value="ADH_SHORT"/>
    <property type="match status" value="1"/>
</dbReference>
<organism evidence="4 5">
    <name type="scientific">Sulfobacillus acidophilus</name>
    <dbReference type="NCBI Taxonomy" id="53633"/>
    <lineage>
        <taxon>Bacteria</taxon>
        <taxon>Bacillati</taxon>
        <taxon>Bacillota</taxon>
        <taxon>Clostridia</taxon>
        <taxon>Eubacteriales</taxon>
        <taxon>Clostridiales Family XVII. Incertae Sedis</taxon>
        <taxon>Sulfobacillus</taxon>
    </lineage>
</organism>
<reference evidence="4 5" key="1">
    <citation type="journal article" date="2014" name="BMC Genomics">
        <title>Comparison of environmental and isolate Sulfobacillus genomes reveals diverse carbon, sulfur, nitrogen, and hydrogen metabolisms.</title>
        <authorList>
            <person name="Justice N.B."/>
            <person name="Norman A."/>
            <person name="Brown C.T."/>
            <person name="Singh A."/>
            <person name="Thomas B.C."/>
            <person name="Banfield J.F."/>
        </authorList>
    </citation>
    <scope>NUCLEOTIDE SEQUENCE [LARGE SCALE GENOMIC DNA]</scope>
    <source>
        <strain evidence="4">AMDSBA3</strain>
    </source>
</reference>
<dbReference type="PRINTS" id="PR00080">
    <property type="entry name" value="SDRFAMILY"/>
</dbReference>
<comment type="similarity">
    <text evidence="1">Belongs to the short-chain dehydrogenases/reductases (SDR) family.</text>
</comment>
<accession>A0A2T2WFV2</accession>
<dbReference type="AlphaFoldDB" id="A0A2T2WFV2"/>
<dbReference type="PANTHER" id="PTHR42760:SF40">
    <property type="entry name" value="3-OXOACYL-[ACYL-CARRIER-PROTEIN] REDUCTASE, CHLOROPLASTIC"/>
    <property type="match status" value="1"/>
</dbReference>
<proteinExistence type="inferred from homology"/>
<evidence type="ECO:0000256" key="1">
    <source>
        <dbReference type="ARBA" id="ARBA00006484"/>
    </source>
</evidence>
<feature type="domain" description="Ketoreductase" evidence="3">
    <location>
        <begin position="8"/>
        <end position="187"/>
    </location>
</feature>
<gene>
    <name evidence="4" type="ORF">C7B45_12145</name>
</gene>
<dbReference type="InterPro" id="IPR002347">
    <property type="entry name" value="SDR_fam"/>
</dbReference>
<dbReference type="Pfam" id="PF13561">
    <property type="entry name" value="adh_short_C2"/>
    <property type="match status" value="1"/>
</dbReference>
<keyword evidence="2" id="KW-0560">Oxidoreductase</keyword>
<dbReference type="PANTHER" id="PTHR42760">
    <property type="entry name" value="SHORT-CHAIN DEHYDROGENASES/REDUCTASES FAMILY MEMBER"/>
    <property type="match status" value="1"/>
</dbReference>
<protein>
    <submittedName>
        <fullName evidence="4">Oxidoreductase</fullName>
    </submittedName>
</protein>
<dbReference type="FunFam" id="3.40.50.720:FF:000173">
    <property type="entry name" value="3-oxoacyl-[acyl-carrier protein] reductase"/>
    <property type="match status" value="1"/>
</dbReference>
<evidence type="ECO:0000313" key="5">
    <source>
        <dbReference type="Proteomes" id="UP000241848"/>
    </source>
</evidence>
<evidence type="ECO:0000313" key="4">
    <source>
        <dbReference type="EMBL" id="PSR21109.1"/>
    </source>
</evidence>
<evidence type="ECO:0000256" key="2">
    <source>
        <dbReference type="ARBA" id="ARBA00023002"/>
    </source>
</evidence>
<dbReference type="InterPro" id="IPR020904">
    <property type="entry name" value="Sc_DH/Rdtase_CS"/>
</dbReference>
<dbReference type="SUPFAM" id="SSF51735">
    <property type="entry name" value="NAD(P)-binding Rossmann-fold domains"/>
    <property type="match status" value="1"/>
</dbReference>
<dbReference type="Proteomes" id="UP000241848">
    <property type="component" value="Unassembled WGS sequence"/>
</dbReference>
<dbReference type="InterPro" id="IPR057326">
    <property type="entry name" value="KR_dom"/>
</dbReference>
<dbReference type="GO" id="GO:0016616">
    <property type="term" value="F:oxidoreductase activity, acting on the CH-OH group of donors, NAD or NADP as acceptor"/>
    <property type="evidence" value="ECO:0007669"/>
    <property type="project" value="TreeGrafter"/>
</dbReference>
<dbReference type="PRINTS" id="PR00081">
    <property type="entry name" value="GDHRDH"/>
</dbReference>
<dbReference type="EMBL" id="PXYV01000042">
    <property type="protein sequence ID" value="PSR21109.1"/>
    <property type="molecule type" value="Genomic_DNA"/>
</dbReference>
<dbReference type="SMART" id="SM00822">
    <property type="entry name" value="PKS_KR"/>
    <property type="match status" value="1"/>
</dbReference>
<dbReference type="Gene3D" id="3.40.50.720">
    <property type="entry name" value="NAD(P)-binding Rossmann-like Domain"/>
    <property type="match status" value="1"/>
</dbReference>
<name>A0A2T2WFV2_9FIRM</name>
<comment type="caution">
    <text evidence="4">The sequence shown here is derived from an EMBL/GenBank/DDBJ whole genome shotgun (WGS) entry which is preliminary data.</text>
</comment>